<dbReference type="RefSeq" id="WP_055063950.1">
    <property type="nucleotide sequence ID" value="NZ_LBGP01000002.1"/>
</dbReference>
<gene>
    <name evidence="1" type="ORF">XV92_00760</name>
</gene>
<dbReference type="Pfam" id="PF13481">
    <property type="entry name" value="AAA_25"/>
    <property type="match status" value="1"/>
</dbReference>
<dbReference type="SUPFAM" id="SSF52540">
    <property type="entry name" value="P-loop containing nucleoside triphosphate hydrolases"/>
    <property type="match status" value="1"/>
</dbReference>
<comment type="caution">
    <text evidence="1">The sequence shown here is derived from an EMBL/GenBank/DDBJ whole genome shotgun (WGS) entry which is preliminary data.</text>
</comment>
<dbReference type="InterPro" id="IPR038724">
    <property type="entry name" value="RepA"/>
</dbReference>
<name>A0A0Q0QCB9_VIBMT</name>
<dbReference type="CDD" id="cd01125">
    <property type="entry name" value="RepA_RSF1010_like"/>
    <property type="match status" value="1"/>
</dbReference>
<proteinExistence type="predicted"/>
<dbReference type="InterPro" id="IPR027417">
    <property type="entry name" value="P-loop_NTPase"/>
</dbReference>
<evidence type="ECO:0000313" key="2">
    <source>
        <dbReference type="Proteomes" id="UP000050491"/>
    </source>
</evidence>
<protein>
    <submittedName>
        <fullName evidence="1">Regulatory prophage protein</fullName>
    </submittedName>
</protein>
<organism evidence="1 2">
    <name type="scientific">Vibrio metoecus</name>
    <dbReference type="NCBI Taxonomy" id="1481663"/>
    <lineage>
        <taxon>Bacteria</taxon>
        <taxon>Pseudomonadati</taxon>
        <taxon>Pseudomonadota</taxon>
        <taxon>Gammaproteobacteria</taxon>
        <taxon>Vibrionales</taxon>
        <taxon>Vibrionaceae</taxon>
        <taxon>Vibrio</taxon>
    </lineage>
</organism>
<reference evidence="1 2" key="1">
    <citation type="journal article" date="2015" name="Genome Biol. Evol.">
        <title>The Dynamics of Genetic Interactions between Vibrio metoecus and Vibrio cholerae, Two Close Relatives Co-Occurring in the Environment.</title>
        <authorList>
            <person name="Orata F.D."/>
            <person name="Kirchberger P.C."/>
            <person name="Meheust R."/>
            <person name="Barlow E.J."/>
            <person name="Tarr C.L."/>
            <person name="Boucher Y."/>
        </authorList>
    </citation>
    <scope>NUCLEOTIDE SEQUENCE [LARGE SCALE GENOMIC DNA]</scope>
    <source>
        <strain evidence="1 2">YB5B04</strain>
    </source>
</reference>
<dbReference type="Gene3D" id="3.40.50.300">
    <property type="entry name" value="P-loop containing nucleotide triphosphate hydrolases"/>
    <property type="match status" value="1"/>
</dbReference>
<dbReference type="PATRIC" id="fig|1481663.12.peg.2515"/>
<dbReference type="OrthoDB" id="784829at2"/>
<evidence type="ECO:0000313" key="1">
    <source>
        <dbReference type="EMBL" id="KQB04346.1"/>
    </source>
</evidence>
<dbReference type="EMBL" id="LBGP01000002">
    <property type="protein sequence ID" value="KQB04346.1"/>
    <property type="molecule type" value="Genomic_DNA"/>
</dbReference>
<accession>A0A0Q0QCB9</accession>
<dbReference type="AlphaFoldDB" id="A0A0Q0QCB9"/>
<dbReference type="Proteomes" id="UP000050491">
    <property type="component" value="Unassembled WGS sequence"/>
</dbReference>
<sequence length="356" mass="39195">MIKPIKNDLNKASCTFGKFQFSRGSEGYDNIQQWLVKSMFPKHSFGVIYGKSGSRKSFIAIDISCSIATGSKWQNRNTQAGAVVYVASEGQIGMSRRVRAWEIVNNKNVEHLYILGQSVLMSDELTRNDLIDSINKIEIENDVKVELIVLDTLARNFEGDENSSDAMGKFIRGCDFVKEVTDSSILCIHHSGKDTSKGGRGSSALVGACDVEFQVTHDTKTGFTTLSNTKQKDACAAPDLVFEFKPIDLGFTCEEGEPVTSLALLANAKLRVDTTWNDDVVLKGLNERFDGCSTRAELRSIFPVPEGIKPKSVSKNFSRKIDALVEAGKITVKQKGDKASPTDIITAVKQHEFSDF</sequence>